<dbReference type="PANTHER" id="PTHR46569">
    <property type="entry name" value="E3 UBIQUITIN-PROTEIN LIGASE TRAIP"/>
    <property type="match status" value="1"/>
</dbReference>
<sequence length="381" mass="43531">MNITCIICSDLILPTSDIYTTPCGHIFHYACLIQWLERAQSCPQCRRKTTEKSVHRVYLNVNNAEDDTDPATLQYKIDGLQFQLTLKDKDVQNYSAKYQKAKGQLLALRTEVQELESKARTHDSIVNALKDQITYFKEKAKEKEKLSEAYMKLKNTVKKYESVERAISGTREAVTEMIKNESDIESLALLAATLKKTLIDVEERKLNAEHRIKQMQTELTKYKRDNASLRSQVQELRNNEERRALEDKEENATKKVNSPDKSLIFQSVDDTSIDSPSVVIKHVEDILKSTSPYLSLKSSGFNLDMVSSSKLRSNVNQKSIFKKPLAAMPQRPKADDLVYNGLGGHSREEVFPRPSMVSLKRRRCEPSSTLVKSRRLAPNKK</sequence>
<dbReference type="InterPro" id="IPR013083">
    <property type="entry name" value="Znf_RING/FYVE/PHD"/>
</dbReference>
<keyword evidence="1 3" id="KW-0479">Metal-binding</keyword>
<reference evidence="7 8" key="2">
    <citation type="journal article" date="2010" name="Nucleic Acids Res.">
        <title>BeetleBase in 2010: revisions to provide comprehensive genomic information for Tribolium castaneum.</title>
        <authorList>
            <person name="Kim H.S."/>
            <person name="Murphy T."/>
            <person name="Xia J."/>
            <person name="Caragea D."/>
            <person name="Park Y."/>
            <person name="Beeman R.W."/>
            <person name="Lorenzen M.D."/>
            <person name="Butcher S."/>
            <person name="Manak J.R."/>
            <person name="Brown S.J."/>
        </authorList>
    </citation>
    <scope>GENOME REANNOTATION</scope>
    <source>
        <strain evidence="7 8">Georgia GA2</strain>
    </source>
</reference>
<dbReference type="EMBL" id="KQ971352">
    <property type="protein sequence ID" value="EFA07352.2"/>
    <property type="molecule type" value="Genomic_DNA"/>
</dbReference>
<evidence type="ECO:0000313" key="8">
    <source>
        <dbReference type="Proteomes" id="UP000007266"/>
    </source>
</evidence>
<feature type="region of interest" description="Disordered" evidence="5">
    <location>
        <begin position="236"/>
        <end position="256"/>
    </location>
</feature>
<dbReference type="PANTHER" id="PTHR46569:SF1">
    <property type="entry name" value="E3 UBIQUITIN-PROTEIN LIGASE RFWD3-RELATED"/>
    <property type="match status" value="1"/>
</dbReference>
<dbReference type="KEGG" id="tca:103314852"/>
<dbReference type="SMART" id="SM00184">
    <property type="entry name" value="RING"/>
    <property type="match status" value="1"/>
</dbReference>
<dbReference type="GO" id="GO:0008270">
    <property type="term" value="F:zinc ion binding"/>
    <property type="evidence" value="ECO:0007669"/>
    <property type="project" value="UniProtKB-KW"/>
</dbReference>
<evidence type="ECO:0000256" key="5">
    <source>
        <dbReference type="SAM" id="MobiDB-lite"/>
    </source>
</evidence>
<dbReference type="OMA" id="GHMFHHS"/>
<dbReference type="SUPFAM" id="SSF57850">
    <property type="entry name" value="RING/U-box"/>
    <property type="match status" value="1"/>
</dbReference>
<accession>D6WTZ7</accession>
<dbReference type="Gene3D" id="3.30.40.10">
    <property type="entry name" value="Zinc/RING finger domain, C3HC4 (zinc finger)"/>
    <property type="match status" value="1"/>
</dbReference>
<evidence type="ECO:0000256" key="1">
    <source>
        <dbReference type="ARBA" id="ARBA00022771"/>
    </source>
</evidence>
<feature type="coiled-coil region" evidence="4">
    <location>
        <begin position="91"/>
        <end position="163"/>
    </location>
</feature>
<dbReference type="GO" id="GO:0090734">
    <property type="term" value="C:site of DNA damage"/>
    <property type="evidence" value="ECO:0000318"/>
    <property type="project" value="GO_Central"/>
</dbReference>
<evidence type="ECO:0000256" key="3">
    <source>
        <dbReference type="PROSITE-ProRule" id="PRU00175"/>
    </source>
</evidence>
<dbReference type="FunCoup" id="D6WTZ7">
    <property type="interactions" value="184"/>
</dbReference>
<dbReference type="AlphaFoldDB" id="D6WTZ7"/>
<dbReference type="GO" id="GO:0031297">
    <property type="term" value="P:replication fork processing"/>
    <property type="evidence" value="ECO:0000318"/>
    <property type="project" value="GO_Central"/>
</dbReference>
<evidence type="ECO:0000256" key="4">
    <source>
        <dbReference type="SAM" id="Coils"/>
    </source>
</evidence>
<dbReference type="GO" id="GO:0061630">
    <property type="term" value="F:ubiquitin protein ligase activity"/>
    <property type="evidence" value="ECO:0000318"/>
    <property type="project" value="GO_Central"/>
</dbReference>
<dbReference type="OrthoDB" id="8062037at2759"/>
<dbReference type="HOGENOM" id="CLU_047752_0_0_1"/>
<feature type="domain" description="RING-type" evidence="6">
    <location>
        <begin position="5"/>
        <end position="46"/>
    </location>
</feature>
<dbReference type="PROSITE" id="PS50089">
    <property type="entry name" value="ZF_RING_2"/>
    <property type="match status" value="1"/>
</dbReference>
<reference evidence="7 8" key="1">
    <citation type="journal article" date="2008" name="Nature">
        <title>The genome of the model beetle and pest Tribolium castaneum.</title>
        <authorList>
            <consortium name="Tribolium Genome Sequencing Consortium"/>
            <person name="Richards S."/>
            <person name="Gibbs R.A."/>
            <person name="Weinstock G.M."/>
            <person name="Brown S.J."/>
            <person name="Denell R."/>
            <person name="Beeman R.W."/>
            <person name="Gibbs R."/>
            <person name="Beeman R.W."/>
            <person name="Brown S.J."/>
            <person name="Bucher G."/>
            <person name="Friedrich M."/>
            <person name="Grimmelikhuijzen C.J."/>
            <person name="Klingler M."/>
            <person name="Lorenzen M."/>
            <person name="Richards S."/>
            <person name="Roth S."/>
            <person name="Schroder R."/>
            <person name="Tautz D."/>
            <person name="Zdobnov E.M."/>
            <person name="Muzny D."/>
            <person name="Gibbs R.A."/>
            <person name="Weinstock G.M."/>
            <person name="Attaway T."/>
            <person name="Bell S."/>
            <person name="Buhay C.J."/>
            <person name="Chandrabose M.N."/>
            <person name="Chavez D."/>
            <person name="Clerk-Blankenburg K.P."/>
            <person name="Cree A."/>
            <person name="Dao M."/>
            <person name="Davis C."/>
            <person name="Chacko J."/>
            <person name="Dinh H."/>
            <person name="Dugan-Rocha S."/>
            <person name="Fowler G."/>
            <person name="Garner T.T."/>
            <person name="Garnes J."/>
            <person name="Gnirke A."/>
            <person name="Hawes A."/>
            <person name="Hernandez J."/>
            <person name="Hines S."/>
            <person name="Holder M."/>
            <person name="Hume J."/>
            <person name="Jhangiani S.N."/>
            <person name="Joshi V."/>
            <person name="Khan Z.M."/>
            <person name="Jackson L."/>
            <person name="Kovar C."/>
            <person name="Kowis A."/>
            <person name="Lee S."/>
            <person name="Lewis L.R."/>
            <person name="Margolis J."/>
            <person name="Morgan M."/>
            <person name="Nazareth L.V."/>
            <person name="Nguyen N."/>
            <person name="Okwuonu G."/>
            <person name="Parker D."/>
            <person name="Richards S."/>
            <person name="Ruiz S.J."/>
            <person name="Santibanez J."/>
            <person name="Savard J."/>
            <person name="Scherer S.E."/>
            <person name="Schneider B."/>
            <person name="Sodergren E."/>
            <person name="Tautz D."/>
            <person name="Vattahil S."/>
            <person name="Villasana D."/>
            <person name="White C.S."/>
            <person name="Wright R."/>
            <person name="Park Y."/>
            <person name="Beeman R.W."/>
            <person name="Lord J."/>
            <person name="Oppert B."/>
            <person name="Lorenzen M."/>
            <person name="Brown S."/>
            <person name="Wang L."/>
            <person name="Savard J."/>
            <person name="Tautz D."/>
            <person name="Richards S."/>
            <person name="Weinstock G."/>
            <person name="Gibbs R.A."/>
            <person name="Liu Y."/>
            <person name="Worley K."/>
            <person name="Weinstock G."/>
            <person name="Elsik C.G."/>
            <person name="Reese J.T."/>
            <person name="Elhaik E."/>
            <person name="Landan G."/>
            <person name="Graur D."/>
            <person name="Arensburger P."/>
            <person name="Atkinson P."/>
            <person name="Beeman R.W."/>
            <person name="Beidler J."/>
            <person name="Brown S.J."/>
            <person name="Demuth J.P."/>
            <person name="Drury D.W."/>
            <person name="Du Y.Z."/>
            <person name="Fujiwara H."/>
            <person name="Lorenzen M."/>
            <person name="Maselli V."/>
            <person name="Osanai M."/>
            <person name="Park Y."/>
            <person name="Robertson H.M."/>
            <person name="Tu Z."/>
            <person name="Wang J.J."/>
            <person name="Wang S."/>
            <person name="Richards S."/>
            <person name="Song H."/>
            <person name="Zhang L."/>
            <person name="Sodergren E."/>
            <person name="Werner D."/>
            <person name="Stanke M."/>
            <person name="Morgenstern B."/>
            <person name="Solovyev V."/>
            <person name="Kosarev P."/>
            <person name="Brown G."/>
            <person name="Chen H.C."/>
            <person name="Ermolaeva O."/>
            <person name="Hlavina W."/>
            <person name="Kapustin Y."/>
            <person name="Kiryutin B."/>
            <person name="Kitts P."/>
            <person name="Maglott D."/>
            <person name="Pruitt K."/>
            <person name="Sapojnikov V."/>
            <person name="Souvorov A."/>
            <person name="Mackey A.J."/>
            <person name="Waterhouse R.M."/>
            <person name="Wyder S."/>
            <person name="Zdobnov E.M."/>
            <person name="Zdobnov E.M."/>
            <person name="Wyder S."/>
            <person name="Kriventseva E.V."/>
            <person name="Kadowaki T."/>
            <person name="Bork P."/>
            <person name="Aranda M."/>
            <person name="Bao R."/>
            <person name="Beermann A."/>
            <person name="Berns N."/>
            <person name="Bolognesi R."/>
            <person name="Bonneton F."/>
            <person name="Bopp D."/>
            <person name="Brown S.J."/>
            <person name="Bucher G."/>
            <person name="Butts T."/>
            <person name="Chaumot A."/>
            <person name="Denell R.E."/>
            <person name="Ferrier D.E."/>
            <person name="Friedrich M."/>
            <person name="Gordon C.M."/>
            <person name="Jindra M."/>
            <person name="Klingler M."/>
            <person name="Lan Q."/>
            <person name="Lattorff H.M."/>
            <person name="Laudet V."/>
            <person name="von Levetsow C."/>
            <person name="Liu Z."/>
            <person name="Lutz R."/>
            <person name="Lynch J.A."/>
            <person name="da Fonseca R.N."/>
            <person name="Posnien N."/>
            <person name="Reuter R."/>
            <person name="Roth S."/>
            <person name="Savard J."/>
            <person name="Schinko J.B."/>
            <person name="Schmitt C."/>
            <person name="Schoppmeier M."/>
            <person name="Schroder R."/>
            <person name="Shippy T.D."/>
            <person name="Simonnet F."/>
            <person name="Marques-Souza H."/>
            <person name="Tautz D."/>
            <person name="Tomoyasu Y."/>
            <person name="Trauner J."/>
            <person name="Van der Zee M."/>
            <person name="Vervoort M."/>
            <person name="Wittkopp N."/>
            <person name="Wimmer E.A."/>
            <person name="Yang X."/>
            <person name="Jones A.K."/>
            <person name="Sattelle D.B."/>
            <person name="Ebert P.R."/>
            <person name="Nelson D."/>
            <person name="Scott J.G."/>
            <person name="Beeman R.W."/>
            <person name="Muthukrishnan S."/>
            <person name="Kramer K.J."/>
            <person name="Arakane Y."/>
            <person name="Beeman R.W."/>
            <person name="Zhu Q."/>
            <person name="Hogenkamp D."/>
            <person name="Dixit R."/>
            <person name="Oppert B."/>
            <person name="Jiang H."/>
            <person name="Zou Z."/>
            <person name="Marshall J."/>
            <person name="Elpidina E."/>
            <person name="Vinokurov K."/>
            <person name="Oppert C."/>
            <person name="Zou Z."/>
            <person name="Evans J."/>
            <person name="Lu Z."/>
            <person name="Zhao P."/>
            <person name="Sumathipala N."/>
            <person name="Altincicek B."/>
            <person name="Vilcinskas A."/>
            <person name="Williams M."/>
            <person name="Hultmark D."/>
            <person name="Hetru C."/>
            <person name="Jiang H."/>
            <person name="Grimmelikhuijzen C.J."/>
            <person name="Hauser F."/>
            <person name="Cazzamali G."/>
            <person name="Williamson M."/>
            <person name="Park Y."/>
            <person name="Li B."/>
            <person name="Tanaka Y."/>
            <person name="Predel R."/>
            <person name="Neupert S."/>
            <person name="Schachtner J."/>
            <person name="Verleyen P."/>
            <person name="Raible F."/>
            <person name="Bork P."/>
            <person name="Friedrich M."/>
            <person name="Walden K.K."/>
            <person name="Robertson H.M."/>
            <person name="Angeli S."/>
            <person name="Foret S."/>
            <person name="Bucher G."/>
            <person name="Schuetz S."/>
            <person name="Maleszka R."/>
            <person name="Wimmer E.A."/>
            <person name="Beeman R.W."/>
            <person name="Lorenzen M."/>
            <person name="Tomoyasu Y."/>
            <person name="Miller S.C."/>
            <person name="Grossmann D."/>
            <person name="Bucher G."/>
        </authorList>
    </citation>
    <scope>NUCLEOTIDE SEQUENCE [LARGE SCALE GENOMIC DNA]</scope>
    <source>
        <strain evidence="7 8">Georgia GA2</strain>
    </source>
</reference>
<keyword evidence="4" id="KW-0175">Coiled coil</keyword>
<protein>
    <recommendedName>
        <fullName evidence="6">RING-type domain-containing protein</fullName>
    </recommendedName>
</protein>
<dbReference type="Pfam" id="PF13639">
    <property type="entry name" value="zf-RING_2"/>
    <property type="match status" value="1"/>
</dbReference>
<dbReference type="Proteomes" id="UP000007266">
    <property type="component" value="Linkage group 7"/>
</dbReference>
<dbReference type="GO" id="GO:0016567">
    <property type="term" value="P:protein ubiquitination"/>
    <property type="evidence" value="ECO:0000318"/>
    <property type="project" value="GO_Central"/>
</dbReference>
<proteinExistence type="predicted"/>
<feature type="region of interest" description="Disordered" evidence="5">
    <location>
        <begin position="350"/>
        <end position="381"/>
    </location>
</feature>
<name>D6WTZ7_TRICA</name>
<keyword evidence="2" id="KW-0862">Zinc</keyword>
<dbReference type="STRING" id="7070.D6WTZ7"/>
<evidence type="ECO:0000259" key="6">
    <source>
        <dbReference type="PROSITE" id="PS50089"/>
    </source>
</evidence>
<dbReference type="InterPro" id="IPR001841">
    <property type="entry name" value="Znf_RING"/>
</dbReference>
<dbReference type="InterPro" id="IPR052639">
    <property type="entry name" value="TRAIP_ubiq-protein_ligase"/>
</dbReference>
<evidence type="ECO:0000313" key="7">
    <source>
        <dbReference type="EMBL" id="EFA07352.2"/>
    </source>
</evidence>
<keyword evidence="1 3" id="KW-0863">Zinc-finger</keyword>
<dbReference type="InParanoid" id="D6WTZ7"/>
<dbReference type="eggNOG" id="KOG0827">
    <property type="taxonomic scope" value="Eukaryota"/>
</dbReference>
<feature type="compositionally biased region" description="Basic and acidic residues" evidence="5">
    <location>
        <begin position="237"/>
        <end position="253"/>
    </location>
</feature>
<organism evidence="7 8">
    <name type="scientific">Tribolium castaneum</name>
    <name type="common">Red flour beetle</name>
    <dbReference type="NCBI Taxonomy" id="7070"/>
    <lineage>
        <taxon>Eukaryota</taxon>
        <taxon>Metazoa</taxon>
        <taxon>Ecdysozoa</taxon>
        <taxon>Arthropoda</taxon>
        <taxon>Hexapoda</taxon>
        <taxon>Insecta</taxon>
        <taxon>Pterygota</taxon>
        <taxon>Neoptera</taxon>
        <taxon>Endopterygota</taxon>
        <taxon>Coleoptera</taxon>
        <taxon>Polyphaga</taxon>
        <taxon>Cucujiformia</taxon>
        <taxon>Tenebrionidae</taxon>
        <taxon>Tenebrionidae incertae sedis</taxon>
        <taxon>Tribolium</taxon>
    </lineage>
</organism>
<feature type="compositionally biased region" description="Basic residues" evidence="5">
    <location>
        <begin position="372"/>
        <end position="381"/>
    </location>
</feature>
<evidence type="ECO:0000256" key="2">
    <source>
        <dbReference type="ARBA" id="ARBA00022833"/>
    </source>
</evidence>
<gene>
    <name evidence="7" type="primary">AUGUSTUS-3.0.2_15952</name>
    <name evidence="7" type="ORF">TcasGA2_TC015952</name>
</gene>
<dbReference type="GO" id="GO:0005634">
    <property type="term" value="C:nucleus"/>
    <property type="evidence" value="ECO:0000318"/>
    <property type="project" value="GO_Central"/>
</dbReference>
<keyword evidence="8" id="KW-1185">Reference proteome</keyword>